<feature type="chain" id="PRO_5043914912" evidence="1">
    <location>
        <begin position="22"/>
        <end position="119"/>
    </location>
</feature>
<feature type="domain" description="EF-hand" evidence="2">
    <location>
        <begin position="45"/>
        <end position="71"/>
    </location>
</feature>
<accession>A0AAX2LS20</accession>
<dbReference type="InterPro" id="IPR018247">
    <property type="entry name" value="EF_Hand_1_Ca_BS"/>
</dbReference>
<dbReference type="GO" id="GO:0005509">
    <property type="term" value="F:calcium ion binding"/>
    <property type="evidence" value="ECO:0007669"/>
    <property type="project" value="InterPro"/>
</dbReference>
<reference evidence="3" key="2">
    <citation type="submission" date="2018-01" db="EMBL/GenBank/DDBJ databases">
        <title>FDA dAtabase for Regulatory Grade micrObial Sequences (FDA-ARGOS): Supporting development and validation of Infectious Disease Dx tests.</title>
        <authorList>
            <person name="Hoffmann M."/>
            <person name="Allard M."/>
            <person name="Evans P."/>
            <person name="Brown E."/>
            <person name="Tallon L."/>
            <person name="Sadzewicz L."/>
            <person name="Sengamalay N."/>
            <person name="Ott S."/>
            <person name="Godinez A."/>
            <person name="Nagaraj S."/>
            <person name="Vyas G."/>
            <person name="Aluvathingal J."/>
            <person name="Nadendla S."/>
            <person name="Geyer C."/>
            <person name="Sichtig H."/>
        </authorList>
    </citation>
    <scope>NUCLEOTIDE SEQUENCE</scope>
    <source>
        <strain evidence="3">ATCC 33809</strain>
    </source>
</reference>
<dbReference type="Proteomes" id="UP000254626">
    <property type="component" value="Unassembled WGS sequence"/>
</dbReference>
<sequence length="119" mass="12796">MIRKASWLLIGCFVVSLPAYAAGNATGNGVGKGNGGMGPTQMPTFTEIDVDHDGAITQQEFVAFQQARQAERAADGRMMKNAANSDGMFEQIDADGNGLIDEQEFLAHRGSMRYAKPQQ</sequence>
<feature type="signal peptide" evidence="1">
    <location>
        <begin position="1"/>
        <end position="21"/>
    </location>
</feature>
<dbReference type="EMBL" id="CP014035">
    <property type="protein sequence ID" value="AMF94585.1"/>
    <property type="molecule type" value="Genomic_DNA"/>
</dbReference>
<gene>
    <name evidence="3" type="ORF">AL536_14070</name>
    <name evidence="4" type="ORF">NCTC11327_01560</name>
</gene>
<dbReference type="Pfam" id="PF13499">
    <property type="entry name" value="EF-hand_7"/>
    <property type="match status" value="1"/>
</dbReference>
<dbReference type="InterPro" id="IPR011992">
    <property type="entry name" value="EF-hand-dom_pair"/>
</dbReference>
<organism evidence="4 6">
    <name type="scientific">Vibrio fluvialis</name>
    <dbReference type="NCBI Taxonomy" id="676"/>
    <lineage>
        <taxon>Bacteria</taxon>
        <taxon>Pseudomonadati</taxon>
        <taxon>Pseudomonadota</taxon>
        <taxon>Gammaproteobacteria</taxon>
        <taxon>Vibrionales</taxon>
        <taxon>Vibrionaceae</taxon>
        <taxon>Vibrio</taxon>
    </lineage>
</organism>
<dbReference type="KEGG" id="vfl:AL536_14070"/>
<dbReference type="RefSeq" id="WP_061056571.1">
    <property type="nucleotide sequence ID" value="NZ_CABLBX010000002.1"/>
</dbReference>
<dbReference type="AlphaFoldDB" id="A0AAX2LS20"/>
<feature type="domain" description="EF-hand" evidence="2">
    <location>
        <begin position="80"/>
        <end position="115"/>
    </location>
</feature>
<dbReference type="Gene3D" id="1.10.238.10">
    <property type="entry name" value="EF-hand"/>
    <property type="match status" value="1"/>
</dbReference>
<evidence type="ECO:0000259" key="2">
    <source>
        <dbReference type="PROSITE" id="PS50222"/>
    </source>
</evidence>
<dbReference type="SUPFAM" id="SSF47473">
    <property type="entry name" value="EF-hand"/>
    <property type="match status" value="1"/>
</dbReference>
<dbReference type="GeneID" id="29386226"/>
<evidence type="ECO:0000313" key="3">
    <source>
        <dbReference type="EMBL" id="AMF94585.1"/>
    </source>
</evidence>
<reference evidence="5" key="1">
    <citation type="submission" date="2015-12" db="EMBL/GenBank/DDBJ databases">
        <title>FDA dAtabase for Regulatory Grade micrObial Sequences (FDA-ARGOS): Supporting development and validation of Infectious Disease Dx tests.</title>
        <authorList>
            <person name="Hoffmann M."/>
            <person name="Allard M."/>
            <person name="Evans P."/>
            <person name="Brown E."/>
            <person name="Tallon L.J."/>
            <person name="Sadzewicz L."/>
            <person name="Sengamalay N."/>
            <person name="Ott S."/>
            <person name="Godinez A."/>
            <person name="Nagaraj S."/>
            <person name="Vyas G."/>
            <person name="Aluvathingal J."/>
            <person name="Nadendla S."/>
            <person name="Geyer C."/>
            <person name="Sichtig H."/>
        </authorList>
    </citation>
    <scope>NUCLEOTIDE SEQUENCE [LARGE SCALE GENOMIC DNA]</scope>
    <source>
        <strain evidence="5">ATCC 33809</strain>
    </source>
</reference>
<dbReference type="PROSITE" id="PS50222">
    <property type="entry name" value="EF_HAND_2"/>
    <property type="match status" value="2"/>
</dbReference>
<protein>
    <submittedName>
        <fullName evidence="4">EF hand</fullName>
    </submittedName>
    <submittedName>
        <fullName evidence="3">EF-hand domain-containing protein</fullName>
    </submittedName>
</protein>
<dbReference type="InterPro" id="IPR002048">
    <property type="entry name" value="EF_hand_dom"/>
</dbReference>
<dbReference type="EMBL" id="UHIP01000001">
    <property type="protein sequence ID" value="SUP24825.1"/>
    <property type="molecule type" value="Genomic_DNA"/>
</dbReference>
<reference evidence="4 6" key="3">
    <citation type="submission" date="2018-06" db="EMBL/GenBank/DDBJ databases">
        <authorList>
            <consortium name="Pathogen Informatics"/>
            <person name="Doyle S."/>
        </authorList>
    </citation>
    <scope>NUCLEOTIDE SEQUENCE [LARGE SCALE GENOMIC DNA]</scope>
    <source>
        <strain evidence="4 6">NCTC11327</strain>
    </source>
</reference>
<dbReference type="SMART" id="SM00054">
    <property type="entry name" value="EFh"/>
    <property type="match status" value="2"/>
</dbReference>
<evidence type="ECO:0000313" key="6">
    <source>
        <dbReference type="Proteomes" id="UP000254626"/>
    </source>
</evidence>
<evidence type="ECO:0000313" key="4">
    <source>
        <dbReference type="EMBL" id="SUP24825.1"/>
    </source>
</evidence>
<proteinExistence type="predicted"/>
<dbReference type="Proteomes" id="UP000057088">
    <property type="component" value="Chromosome 2"/>
</dbReference>
<dbReference type="CDD" id="cd00051">
    <property type="entry name" value="EFh"/>
    <property type="match status" value="1"/>
</dbReference>
<evidence type="ECO:0000256" key="1">
    <source>
        <dbReference type="SAM" id="SignalP"/>
    </source>
</evidence>
<name>A0AAX2LS20_VIBFL</name>
<evidence type="ECO:0000313" key="5">
    <source>
        <dbReference type="Proteomes" id="UP000057088"/>
    </source>
</evidence>
<keyword evidence="5" id="KW-1185">Reference proteome</keyword>
<dbReference type="PROSITE" id="PS00018">
    <property type="entry name" value="EF_HAND_1"/>
    <property type="match status" value="2"/>
</dbReference>
<keyword evidence="1" id="KW-0732">Signal</keyword>